<reference evidence="5 6" key="1">
    <citation type="journal article" date="2024" name="Microbiology">
        <title>Methylomarinum rosea sp. nov., a novel halophilic methanotrophic bacterium from the hypersaline Lake Elton.</title>
        <authorList>
            <person name="Suleimanov R.Z."/>
            <person name="Oshkin I.Y."/>
            <person name="Danilova O.V."/>
            <person name="Suzina N.E."/>
            <person name="Dedysh S.N."/>
        </authorList>
    </citation>
    <scope>NUCLEOTIDE SEQUENCE [LARGE SCALE GENOMIC DNA]</scope>
    <source>
        <strain evidence="5 6">Ch1-1</strain>
    </source>
</reference>
<dbReference type="CDD" id="cd00882">
    <property type="entry name" value="Ras_like_GTPase"/>
    <property type="match status" value="1"/>
</dbReference>
<dbReference type="KEGG" id="mech:Q9L42_011265"/>
<evidence type="ECO:0000256" key="4">
    <source>
        <dbReference type="ARBA" id="ARBA00023134"/>
    </source>
</evidence>
<keyword evidence="6" id="KW-1185">Reference proteome</keyword>
<evidence type="ECO:0000313" key="6">
    <source>
        <dbReference type="Proteomes" id="UP001225378"/>
    </source>
</evidence>
<dbReference type="Gene3D" id="3.40.50.300">
    <property type="entry name" value="P-loop containing nucleotide triphosphate hydrolases"/>
    <property type="match status" value="1"/>
</dbReference>
<dbReference type="Proteomes" id="UP001225378">
    <property type="component" value="Chromosome"/>
</dbReference>
<dbReference type="InterPro" id="IPR052705">
    <property type="entry name" value="Gliding_Motility_GTPase"/>
</dbReference>
<comment type="similarity">
    <text evidence="1">Belongs to the GPN-loop GTPase family.</text>
</comment>
<protein>
    <submittedName>
        <fullName evidence="5">ATP/GTP-binding protein</fullName>
    </submittedName>
</protein>
<name>A0AAU7NQH1_9GAMM</name>
<evidence type="ECO:0000256" key="1">
    <source>
        <dbReference type="ARBA" id="ARBA00005290"/>
    </source>
</evidence>
<evidence type="ECO:0000256" key="3">
    <source>
        <dbReference type="ARBA" id="ARBA00022801"/>
    </source>
</evidence>
<dbReference type="SUPFAM" id="SSF52540">
    <property type="entry name" value="P-loop containing nucleoside triphosphate hydrolases"/>
    <property type="match status" value="1"/>
</dbReference>
<gene>
    <name evidence="5" type="ORF">Q9L42_011265</name>
</gene>
<evidence type="ECO:0000256" key="2">
    <source>
        <dbReference type="ARBA" id="ARBA00022741"/>
    </source>
</evidence>
<keyword evidence="2" id="KW-0547">Nucleotide-binding</keyword>
<organism evidence="5 6">
    <name type="scientific">Methylomarinum roseum</name>
    <dbReference type="NCBI Taxonomy" id="3067653"/>
    <lineage>
        <taxon>Bacteria</taxon>
        <taxon>Pseudomonadati</taxon>
        <taxon>Pseudomonadota</taxon>
        <taxon>Gammaproteobacteria</taxon>
        <taxon>Methylococcales</taxon>
        <taxon>Methylococcaceae</taxon>
        <taxon>Methylomarinum</taxon>
    </lineage>
</organism>
<dbReference type="GO" id="GO:0005525">
    <property type="term" value="F:GTP binding"/>
    <property type="evidence" value="ECO:0007669"/>
    <property type="project" value="UniProtKB-KW"/>
</dbReference>
<dbReference type="RefSeq" id="WP_349431096.1">
    <property type="nucleotide sequence ID" value="NZ_CP157743.1"/>
</dbReference>
<dbReference type="EMBL" id="CP157743">
    <property type="protein sequence ID" value="XBS18956.1"/>
    <property type="molecule type" value="Genomic_DNA"/>
</dbReference>
<dbReference type="Pfam" id="PF03029">
    <property type="entry name" value="ATP_bind_1"/>
    <property type="match status" value="1"/>
</dbReference>
<keyword evidence="3" id="KW-0378">Hydrolase</keyword>
<dbReference type="GO" id="GO:0016787">
    <property type="term" value="F:hydrolase activity"/>
    <property type="evidence" value="ECO:0007669"/>
    <property type="project" value="UniProtKB-KW"/>
</dbReference>
<evidence type="ECO:0000313" key="5">
    <source>
        <dbReference type="EMBL" id="XBS18956.1"/>
    </source>
</evidence>
<sequence length="179" mass="19637">MSQYKIIFTGPVGAGKTTAINSISDVPPVKTDAVASDMTKSRKSATTVAMDYGVMNLDGGEKIHLYGTPGQERFDFMWDILTTGGIGLVLLLDNSRLDPFQDMKFFLDSFDSFIGQTSVAIGVTQMDLNNKPTIDDYHIQLQGYRIKPAVFSVDAREKNDVSLLVQALLYSIDPGIESE</sequence>
<dbReference type="PANTHER" id="PTHR42708">
    <property type="entry name" value="ATP/GTP-BINDING PROTEIN-RELATED"/>
    <property type="match status" value="1"/>
</dbReference>
<dbReference type="AlphaFoldDB" id="A0AAU7NQH1"/>
<dbReference type="InterPro" id="IPR027417">
    <property type="entry name" value="P-loop_NTPase"/>
</dbReference>
<proteinExistence type="inferred from homology"/>
<dbReference type="InterPro" id="IPR004130">
    <property type="entry name" value="Gpn"/>
</dbReference>
<keyword evidence="4" id="KW-0342">GTP-binding</keyword>
<dbReference type="PANTHER" id="PTHR42708:SF1">
    <property type="entry name" value="GLIDING MOTILITY PROTEIN MGLA"/>
    <property type="match status" value="1"/>
</dbReference>
<accession>A0AAU7NQH1</accession>